<evidence type="ECO:0008006" key="4">
    <source>
        <dbReference type="Google" id="ProtNLM"/>
    </source>
</evidence>
<dbReference type="EMBL" id="JBHSOW010000071">
    <property type="protein sequence ID" value="MFC5651263.1"/>
    <property type="molecule type" value="Genomic_DNA"/>
</dbReference>
<comment type="caution">
    <text evidence="2">The sequence shown here is derived from an EMBL/GenBank/DDBJ whole genome shotgun (WGS) entry which is preliminary data.</text>
</comment>
<sequence length="149" mass="16725">MDDLKGRSALRGRIHERNTKQTYKKLSLAALALFAAISLSACGNKNSSNNMNSNSYGNDGYMGLSNSNPHLPNRNGQFLNYNDDGKFAEKQLKDHVQGIADASLMFQGPNLYVRIKTKPGYDEAQVRQKAISTLRYNMPRYTIHVINVR</sequence>
<name>A0ABW0W0P7_9BACL</name>
<evidence type="ECO:0000256" key="1">
    <source>
        <dbReference type="SAM" id="SignalP"/>
    </source>
</evidence>
<reference evidence="3" key="1">
    <citation type="journal article" date="2019" name="Int. J. Syst. Evol. Microbiol.">
        <title>The Global Catalogue of Microorganisms (GCM) 10K type strain sequencing project: providing services to taxonomists for standard genome sequencing and annotation.</title>
        <authorList>
            <consortium name="The Broad Institute Genomics Platform"/>
            <consortium name="The Broad Institute Genome Sequencing Center for Infectious Disease"/>
            <person name="Wu L."/>
            <person name="Ma J."/>
        </authorList>
    </citation>
    <scope>NUCLEOTIDE SEQUENCE [LARGE SCALE GENOMIC DNA]</scope>
    <source>
        <strain evidence="3">CGMCC 1.3240</strain>
    </source>
</reference>
<keyword evidence="3" id="KW-1185">Reference proteome</keyword>
<evidence type="ECO:0000313" key="2">
    <source>
        <dbReference type="EMBL" id="MFC5651263.1"/>
    </source>
</evidence>
<dbReference type="RefSeq" id="WP_379189875.1">
    <property type="nucleotide sequence ID" value="NZ_JBHSOW010000071.1"/>
</dbReference>
<evidence type="ECO:0000313" key="3">
    <source>
        <dbReference type="Proteomes" id="UP001596047"/>
    </source>
</evidence>
<keyword evidence="1" id="KW-0732">Signal</keyword>
<dbReference type="Proteomes" id="UP001596047">
    <property type="component" value="Unassembled WGS sequence"/>
</dbReference>
<feature type="chain" id="PRO_5045142305" description="Sporulation protein" evidence="1">
    <location>
        <begin position="42"/>
        <end position="149"/>
    </location>
</feature>
<accession>A0ABW0W0P7</accession>
<feature type="signal peptide" evidence="1">
    <location>
        <begin position="1"/>
        <end position="41"/>
    </location>
</feature>
<proteinExistence type="predicted"/>
<organism evidence="2 3">
    <name type="scientific">Paenibacillus solisilvae</name>
    <dbReference type="NCBI Taxonomy" id="2486751"/>
    <lineage>
        <taxon>Bacteria</taxon>
        <taxon>Bacillati</taxon>
        <taxon>Bacillota</taxon>
        <taxon>Bacilli</taxon>
        <taxon>Bacillales</taxon>
        <taxon>Paenibacillaceae</taxon>
        <taxon>Paenibacillus</taxon>
    </lineage>
</organism>
<protein>
    <recommendedName>
        <fullName evidence="4">Sporulation protein</fullName>
    </recommendedName>
</protein>
<gene>
    <name evidence="2" type="ORF">ACFPYJ_19555</name>
</gene>